<organism evidence="1 2">
    <name type="scientific">Xenorhabdus beddingii</name>
    <dbReference type="NCBI Taxonomy" id="40578"/>
    <lineage>
        <taxon>Bacteria</taxon>
        <taxon>Pseudomonadati</taxon>
        <taxon>Pseudomonadota</taxon>
        <taxon>Gammaproteobacteria</taxon>
        <taxon>Enterobacterales</taxon>
        <taxon>Morganellaceae</taxon>
        <taxon>Xenorhabdus</taxon>
    </lineage>
</organism>
<evidence type="ECO:0000313" key="1">
    <source>
        <dbReference type="EMBL" id="OTA20792.1"/>
    </source>
</evidence>
<accession>A0A1Y2SRA6</accession>
<evidence type="ECO:0000313" key="2">
    <source>
        <dbReference type="Proteomes" id="UP000194204"/>
    </source>
</evidence>
<proteinExistence type="predicted"/>
<name>A0A1Y2SRA6_9GAMM</name>
<dbReference type="AlphaFoldDB" id="A0A1Y2SRA6"/>
<comment type="caution">
    <text evidence="1">The sequence shown here is derived from an EMBL/GenBank/DDBJ whole genome shotgun (WGS) entry which is preliminary data.</text>
</comment>
<dbReference type="RefSeq" id="WP_086111865.1">
    <property type="nucleotide sequence ID" value="NZ_CAWNHF010000167.1"/>
</dbReference>
<sequence length="95" mass="10560">MNTKRIIALLATVGLPDDLLKSAGDDWRLRDDLSLSSAETLHLQILLEDLRCTGFSLWDTHDHSLEELEQLIDAVPEILALDNVSTINNSEGYNG</sequence>
<dbReference type="EMBL" id="MUBK01000006">
    <property type="protein sequence ID" value="OTA20792.1"/>
    <property type="molecule type" value="Genomic_DNA"/>
</dbReference>
<evidence type="ECO:0008006" key="3">
    <source>
        <dbReference type="Google" id="ProtNLM"/>
    </source>
</evidence>
<reference evidence="1 2" key="1">
    <citation type="submission" date="2017-01" db="EMBL/GenBank/DDBJ databases">
        <title>Deconstructing symbiosis and pathogenesis requirements using a combined genomic-metabolomic approach.</title>
        <authorList>
            <person name="Tobias N.J."/>
            <person name="Wolff H."/>
            <person name="Djahanschiri B."/>
            <person name="Ebersberger I."/>
            <person name="Bode H.B."/>
        </authorList>
    </citation>
    <scope>NUCLEOTIDE SEQUENCE [LARGE SCALE GENOMIC DNA]</scope>
    <source>
        <strain evidence="1 2">DSM 4764</strain>
    </source>
</reference>
<gene>
    <name evidence="1" type="ORF">Xbed_01042</name>
</gene>
<dbReference type="Proteomes" id="UP000194204">
    <property type="component" value="Unassembled WGS sequence"/>
</dbReference>
<keyword evidence="2" id="KW-1185">Reference proteome</keyword>
<dbReference type="STRING" id="40578.Xbed_01042"/>
<protein>
    <recommendedName>
        <fullName evidence="3">Acyl carrier protein</fullName>
    </recommendedName>
</protein>